<proteinExistence type="inferred from homology"/>
<sequence>MVTSPRSRRPICPTCSKPISLCLCIRLKSSNLDNSVAVTILQHSLEKKHPLNSTRIATLGLKNVSVTVVSDVQIDARFVIRLIESEPATKLVESGEYDHPDLGNEGFTSSGECSLRSELNDLQNSVSDHLMYKYGSENGKAKDFVEGDCHLRSEVHGKRKFSDDLYVCHIDGSIEELKCPFSEKSNSGISTCALEQSSLDMFDGENENSECRFLKPHSGPNGIMRGDEEEPVITVAIVKSGVITSFASCWMPQTNDACNALAKGFIVKRFQKRELQGSTETEEYEEFEIVVPPGSVLLFPTTNAIGVEDIDFEAKNLIVLDGTWAKAKRVYNENPWLKLLPHLKLDLEGTSLYREVRHQPKPGCLSTIESIVYALKTIGDNPEGLDSLLDVFESMVGDQRRCKDERLSKRSAS</sequence>
<evidence type="ECO:0000313" key="8">
    <source>
        <dbReference type="EMBL" id="KAK6946885.1"/>
    </source>
</evidence>
<dbReference type="PANTHER" id="PTHR21392:SF0">
    <property type="entry name" value="TRNA-URIDINE AMINOCARBOXYPROPYLTRANSFERASE 2"/>
    <property type="match status" value="1"/>
</dbReference>
<dbReference type="PANTHER" id="PTHR21392">
    <property type="entry name" value="TRNA-URIDINE AMINOCARBOXYPROPYLTRANSFERASE 2"/>
    <property type="match status" value="1"/>
</dbReference>
<dbReference type="AlphaFoldDB" id="A0AAN8W7Y4"/>
<reference evidence="8 9" key="1">
    <citation type="submission" date="2023-12" db="EMBL/GenBank/DDBJ databases">
        <title>A high-quality genome assembly for Dillenia turbinata (Dilleniales).</title>
        <authorList>
            <person name="Chanderbali A."/>
        </authorList>
    </citation>
    <scope>NUCLEOTIDE SEQUENCE [LARGE SCALE GENOMIC DNA]</scope>
    <source>
        <strain evidence="8">LSX21</strain>
        <tissue evidence="8">Leaf</tissue>
    </source>
</reference>
<keyword evidence="2" id="KW-0808">Transferase</keyword>
<dbReference type="GO" id="GO:0008033">
    <property type="term" value="P:tRNA processing"/>
    <property type="evidence" value="ECO:0007669"/>
    <property type="project" value="UniProtKB-KW"/>
</dbReference>
<keyword evidence="9" id="KW-1185">Reference proteome</keyword>
<dbReference type="EMBL" id="JBAMMX010000001">
    <property type="protein sequence ID" value="KAK6946885.1"/>
    <property type="molecule type" value="Genomic_DNA"/>
</dbReference>
<protein>
    <recommendedName>
        <fullName evidence="1">tRNA-uridine aminocarboxypropyltransferase</fullName>
        <ecNumber evidence="1">2.5.1.25</ecNumber>
    </recommendedName>
</protein>
<dbReference type="Proteomes" id="UP001370490">
    <property type="component" value="Unassembled WGS sequence"/>
</dbReference>
<comment type="catalytic activity">
    <reaction evidence="6">
        <text>a uridine in tRNA + S-adenosyl-L-methionine = a 3-[(3S)-3-amino-3-carboxypropyl]uridine in tRNA + S-methyl-5'-thioadenosine + H(+)</text>
        <dbReference type="Rhea" id="RHEA:62432"/>
        <dbReference type="Rhea" id="RHEA-COMP:13339"/>
        <dbReference type="Rhea" id="RHEA-COMP:16092"/>
        <dbReference type="ChEBI" id="CHEBI:15378"/>
        <dbReference type="ChEBI" id="CHEBI:17509"/>
        <dbReference type="ChEBI" id="CHEBI:59789"/>
        <dbReference type="ChEBI" id="CHEBI:65315"/>
        <dbReference type="ChEBI" id="CHEBI:82930"/>
        <dbReference type="EC" id="2.5.1.25"/>
    </reaction>
</comment>
<dbReference type="SMART" id="SM01144">
    <property type="entry name" value="DTW"/>
    <property type="match status" value="1"/>
</dbReference>
<evidence type="ECO:0000256" key="2">
    <source>
        <dbReference type="ARBA" id="ARBA00022679"/>
    </source>
</evidence>
<name>A0AAN8W7Y4_9MAGN</name>
<accession>A0AAN8W7Y4</accession>
<organism evidence="8 9">
    <name type="scientific">Dillenia turbinata</name>
    <dbReference type="NCBI Taxonomy" id="194707"/>
    <lineage>
        <taxon>Eukaryota</taxon>
        <taxon>Viridiplantae</taxon>
        <taxon>Streptophyta</taxon>
        <taxon>Embryophyta</taxon>
        <taxon>Tracheophyta</taxon>
        <taxon>Spermatophyta</taxon>
        <taxon>Magnoliopsida</taxon>
        <taxon>eudicotyledons</taxon>
        <taxon>Gunneridae</taxon>
        <taxon>Pentapetalae</taxon>
        <taxon>Dilleniales</taxon>
        <taxon>Dilleniaceae</taxon>
        <taxon>Dillenia</taxon>
    </lineage>
</organism>
<keyword evidence="3" id="KW-0949">S-adenosyl-L-methionine</keyword>
<evidence type="ECO:0000256" key="3">
    <source>
        <dbReference type="ARBA" id="ARBA00022691"/>
    </source>
</evidence>
<comment type="caution">
    <text evidence="8">The sequence shown here is derived from an EMBL/GenBank/DDBJ whole genome shotgun (WGS) entry which is preliminary data.</text>
</comment>
<dbReference type="Pfam" id="PF03942">
    <property type="entry name" value="DTW"/>
    <property type="match status" value="2"/>
</dbReference>
<feature type="domain" description="DTW" evidence="7">
    <location>
        <begin position="8"/>
        <end position="404"/>
    </location>
</feature>
<gene>
    <name evidence="8" type="ORF">RJ641_000358</name>
</gene>
<evidence type="ECO:0000313" key="9">
    <source>
        <dbReference type="Proteomes" id="UP001370490"/>
    </source>
</evidence>
<evidence type="ECO:0000256" key="4">
    <source>
        <dbReference type="ARBA" id="ARBA00022694"/>
    </source>
</evidence>
<evidence type="ECO:0000256" key="6">
    <source>
        <dbReference type="ARBA" id="ARBA00048718"/>
    </source>
</evidence>
<dbReference type="InterPro" id="IPR039262">
    <property type="entry name" value="DTWD2/TAPT"/>
</dbReference>
<evidence type="ECO:0000259" key="7">
    <source>
        <dbReference type="SMART" id="SM01144"/>
    </source>
</evidence>
<dbReference type="GO" id="GO:0016432">
    <property type="term" value="F:tRNA-uridine aminocarboxypropyltransferase activity"/>
    <property type="evidence" value="ECO:0007669"/>
    <property type="project" value="UniProtKB-EC"/>
</dbReference>
<dbReference type="EC" id="2.5.1.25" evidence="1"/>
<evidence type="ECO:0000256" key="5">
    <source>
        <dbReference type="ARBA" id="ARBA00034489"/>
    </source>
</evidence>
<dbReference type="InterPro" id="IPR005636">
    <property type="entry name" value="DTW"/>
</dbReference>
<evidence type="ECO:0000256" key="1">
    <source>
        <dbReference type="ARBA" id="ARBA00012386"/>
    </source>
</evidence>
<keyword evidence="4" id="KW-0819">tRNA processing</keyword>
<comment type="similarity">
    <text evidence="5">Belongs to the TDD superfamily. DTWD2 family.</text>
</comment>